<feature type="domain" description="Gp5/Type VI secretion system Vgr protein OB-fold" evidence="1">
    <location>
        <begin position="15"/>
        <end position="88"/>
    </location>
</feature>
<dbReference type="SUPFAM" id="SSF69255">
    <property type="entry name" value="gp5 N-terminal domain-like"/>
    <property type="match status" value="1"/>
</dbReference>
<evidence type="ECO:0000313" key="2">
    <source>
        <dbReference type="EMBL" id="HCT56496.1"/>
    </source>
</evidence>
<sequence>MAGVEAMRKPSGVAVGIVESLEDPTGQGKIRLSFPWMGPAMKSAWAPVSTPLAGKDRGCFMMPEVGDEALVAFEHGDFDHPFILGFLWNGSDLPPENEPQMRIIRTPGGHELRFEDKPGAKKVVVKTEGGLMLTMDDAQQSITLTGGGRAVTMQSGQVKIT</sequence>
<dbReference type="InterPro" id="IPR006531">
    <property type="entry name" value="Gp5/Vgr_OB"/>
</dbReference>
<protein>
    <recommendedName>
        <fullName evidence="1">Gp5/Type VI secretion system Vgr protein OB-fold domain-containing protein</fullName>
    </recommendedName>
</protein>
<dbReference type="Proteomes" id="UP000264071">
    <property type="component" value="Unassembled WGS sequence"/>
</dbReference>
<dbReference type="InterPro" id="IPR037026">
    <property type="entry name" value="Vgr_OB-fold_dom_sf"/>
</dbReference>
<accession>A0A3D4V5U1</accession>
<dbReference type="Gene3D" id="2.40.50.230">
    <property type="entry name" value="Gp5 N-terminal domain"/>
    <property type="match status" value="1"/>
</dbReference>
<organism evidence="2 3">
    <name type="scientific">Gemmatimonas aurantiaca</name>
    <dbReference type="NCBI Taxonomy" id="173480"/>
    <lineage>
        <taxon>Bacteria</taxon>
        <taxon>Pseudomonadati</taxon>
        <taxon>Gemmatimonadota</taxon>
        <taxon>Gemmatimonadia</taxon>
        <taxon>Gemmatimonadales</taxon>
        <taxon>Gemmatimonadaceae</taxon>
        <taxon>Gemmatimonas</taxon>
    </lineage>
</organism>
<evidence type="ECO:0000313" key="3">
    <source>
        <dbReference type="Proteomes" id="UP000264071"/>
    </source>
</evidence>
<dbReference type="Pfam" id="PF04717">
    <property type="entry name" value="Phage_base_V"/>
    <property type="match status" value="1"/>
</dbReference>
<evidence type="ECO:0000259" key="1">
    <source>
        <dbReference type="Pfam" id="PF04717"/>
    </source>
</evidence>
<dbReference type="EMBL" id="DPIY01000005">
    <property type="protein sequence ID" value="HCT56496.1"/>
    <property type="molecule type" value="Genomic_DNA"/>
</dbReference>
<comment type="caution">
    <text evidence="2">The sequence shown here is derived from an EMBL/GenBank/DDBJ whole genome shotgun (WGS) entry which is preliminary data.</text>
</comment>
<name>A0A3D4V5U1_9BACT</name>
<gene>
    <name evidence="2" type="ORF">DGD08_04705</name>
</gene>
<dbReference type="SUPFAM" id="SSF69349">
    <property type="entry name" value="Phage fibre proteins"/>
    <property type="match status" value="1"/>
</dbReference>
<dbReference type="AlphaFoldDB" id="A0A3D4V5U1"/>
<reference evidence="2 3" key="1">
    <citation type="journal article" date="2018" name="Nat. Biotechnol.">
        <title>A standardized bacterial taxonomy based on genome phylogeny substantially revises the tree of life.</title>
        <authorList>
            <person name="Parks D.H."/>
            <person name="Chuvochina M."/>
            <person name="Waite D.W."/>
            <person name="Rinke C."/>
            <person name="Skarshewski A."/>
            <person name="Chaumeil P.A."/>
            <person name="Hugenholtz P."/>
        </authorList>
    </citation>
    <scope>NUCLEOTIDE SEQUENCE [LARGE SCALE GENOMIC DNA]</scope>
    <source>
        <strain evidence="2">UBA8844</strain>
    </source>
</reference>
<proteinExistence type="predicted"/>